<sequence length="166" mass="18843">MTVVTCEAEKEQVVGTMQSGDIFGEVGALCCRPQSFTYRTKTLSQLLRLKTTALIKATQARLKGYEKMLKNFLQVCRYSHVFKSLFFSQMEFLRKRGRKGHPSGSVSDIHGRYRCLAPEFPCQRPWCSGLLGLLESNGWVYSAHCAFRLFLQDNGGNWWICSVTGI</sequence>
<dbReference type="AlphaFoldDB" id="A0A6A1V363"/>
<keyword evidence="2" id="KW-0406">Ion transport</keyword>
<evidence type="ECO:0000313" key="2">
    <source>
        <dbReference type="EMBL" id="KAB1206666.1"/>
    </source>
</evidence>
<proteinExistence type="predicted"/>
<dbReference type="InterPro" id="IPR018490">
    <property type="entry name" value="cNMP-bd_dom_sf"/>
</dbReference>
<dbReference type="SUPFAM" id="SSF51206">
    <property type="entry name" value="cAMP-binding domain-like"/>
    <property type="match status" value="1"/>
</dbReference>
<dbReference type="PROSITE" id="PS50042">
    <property type="entry name" value="CNMP_BINDING_3"/>
    <property type="match status" value="1"/>
</dbReference>
<dbReference type="PANTHER" id="PTHR35124">
    <property type="entry name" value="CYTOCHROME P450 FAMILY PROTEIN"/>
    <property type="match status" value="1"/>
</dbReference>
<dbReference type="EMBL" id="RXIC02000025">
    <property type="protein sequence ID" value="KAB1206666.1"/>
    <property type="molecule type" value="Genomic_DNA"/>
</dbReference>
<gene>
    <name evidence="2" type="ORF">CJ030_MR7G013587</name>
</gene>
<organism evidence="2 3">
    <name type="scientific">Morella rubra</name>
    <name type="common">Chinese bayberry</name>
    <dbReference type="NCBI Taxonomy" id="262757"/>
    <lineage>
        <taxon>Eukaryota</taxon>
        <taxon>Viridiplantae</taxon>
        <taxon>Streptophyta</taxon>
        <taxon>Embryophyta</taxon>
        <taxon>Tracheophyta</taxon>
        <taxon>Spermatophyta</taxon>
        <taxon>Magnoliopsida</taxon>
        <taxon>eudicotyledons</taxon>
        <taxon>Gunneridae</taxon>
        <taxon>Pentapetalae</taxon>
        <taxon>rosids</taxon>
        <taxon>fabids</taxon>
        <taxon>Fagales</taxon>
        <taxon>Myricaceae</taxon>
        <taxon>Morella</taxon>
    </lineage>
</organism>
<evidence type="ECO:0000313" key="3">
    <source>
        <dbReference type="Proteomes" id="UP000516437"/>
    </source>
</evidence>
<reference evidence="2 3" key="1">
    <citation type="journal article" date="2019" name="Plant Biotechnol. J.">
        <title>The red bayberry genome and genetic basis of sex determination.</title>
        <authorList>
            <person name="Jia H.M."/>
            <person name="Jia H.J."/>
            <person name="Cai Q.L."/>
            <person name="Wang Y."/>
            <person name="Zhao H.B."/>
            <person name="Yang W.F."/>
            <person name="Wang G.Y."/>
            <person name="Li Y.H."/>
            <person name="Zhan D.L."/>
            <person name="Shen Y.T."/>
            <person name="Niu Q.F."/>
            <person name="Chang L."/>
            <person name="Qiu J."/>
            <person name="Zhao L."/>
            <person name="Xie H.B."/>
            <person name="Fu W.Y."/>
            <person name="Jin J."/>
            <person name="Li X.W."/>
            <person name="Jiao Y."/>
            <person name="Zhou C.C."/>
            <person name="Tu T."/>
            <person name="Chai C.Y."/>
            <person name="Gao J.L."/>
            <person name="Fan L.J."/>
            <person name="van de Weg E."/>
            <person name="Wang J.Y."/>
            <person name="Gao Z.S."/>
        </authorList>
    </citation>
    <scope>NUCLEOTIDE SEQUENCE [LARGE SCALE GENOMIC DNA]</scope>
    <source>
        <tissue evidence="2">Leaves</tissue>
    </source>
</reference>
<comment type="caution">
    <text evidence="2">The sequence shown here is derived from an EMBL/GenBank/DDBJ whole genome shotgun (WGS) entry which is preliminary data.</text>
</comment>
<dbReference type="OrthoDB" id="1746424at2759"/>
<name>A0A6A1V363_9ROSI</name>
<keyword evidence="2" id="KW-0407">Ion channel</keyword>
<dbReference type="GO" id="GO:0034220">
    <property type="term" value="P:monoatomic ion transmembrane transport"/>
    <property type="evidence" value="ECO:0007669"/>
    <property type="project" value="UniProtKB-KW"/>
</dbReference>
<dbReference type="Proteomes" id="UP000516437">
    <property type="component" value="Chromosome 7"/>
</dbReference>
<keyword evidence="3" id="KW-1185">Reference proteome</keyword>
<evidence type="ECO:0000259" key="1">
    <source>
        <dbReference type="PROSITE" id="PS50042"/>
    </source>
</evidence>
<keyword evidence="2" id="KW-0813">Transport</keyword>
<dbReference type="Gene3D" id="2.60.120.10">
    <property type="entry name" value="Jelly Rolls"/>
    <property type="match status" value="1"/>
</dbReference>
<dbReference type="CDD" id="cd00038">
    <property type="entry name" value="CAP_ED"/>
    <property type="match status" value="1"/>
</dbReference>
<dbReference type="InterPro" id="IPR000595">
    <property type="entry name" value="cNMP-bd_dom"/>
</dbReference>
<dbReference type="PANTHER" id="PTHR35124:SF1">
    <property type="entry name" value="CYTOCHROME P450 FAMILY PROTEIN"/>
    <property type="match status" value="1"/>
</dbReference>
<dbReference type="InterPro" id="IPR014710">
    <property type="entry name" value="RmlC-like_jellyroll"/>
</dbReference>
<feature type="domain" description="Cyclic nucleotide-binding" evidence="1">
    <location>
        <begin position="1"/>
        <end position="75"/>
    </location>
</feature>
<accession>A0A6A1V363</accession>
<protein>
    <submittedName>
        <fullName evidence="2">Potassium channel AKT2/3</fullName>
    </submittedName>
</protein>